<sequence>MDSLPHRPWEQVSSGPQTPAASSQTLPSISTLTANMNGGHNTSEKSPGNSSLNTIERDSGNWSMPQSTSRIPSRADGSSHTDPLGSSTYSTATNGTNNNNNSNANNNNNYPSLNFLTSASQPSPNRGQIVPDRSPYPHEQSTTPSSAGANHPSPGFHSSQPNSALPSINQNYDASSQRGSVVEVSESRRSSVDSRMNQGISSLAINPTSASPYHSTNASQSSIVSSLQRERGISTDMNSLRGPRYSGGSQPLSPLGPRPGEPRNFAAGRTAPAISSNPRSEIYNAEAPTAGMAYAFPDPDVARSSSISSTEKSNPPFSRKGSTAESLSSMYSESRMPRGQHELPPNVHHHSLQHRQVRDLIGEDAAGNTPYSRTPELRVTHKLAERKRRSEMKDCFEALRLRLPQAQNNKSSKWETLTRAIDYISSLEKSVGQMRRDNSLLRSEVDELRAQLNQQAAPSRPTSIFEHHPIAATPTNVQSQPPVFAQFGNGGQMGEQQQPRTLPPLMNGSVAPMQGIQYTDERR</sequence>
<evidence type="ECO:0000256" key="3">
    <source>
        <dbReference type="SAM" id="MobiDB-lite"/>
    </source>
</evidence>
<dbReference type="SUPFAM" id="SSF47459">
    <property type="entry name" value="HLH, helix-loop-helix DNA-binding domain"/>
    <property type="match status" value="1"/>
</dbReference>
<feature type="region of interest" description="Disordered" evidence="3">
    <location>
        <begin position="485"/>
        <end position="523"/>
    </location>
</feature>
<reference evidence="5" key="1">
    <citation type="submission" date="2022-11" db="EMBL/GenBank/DDBJ databases">
        <authorList>
            <person name="Petersen C."/>
        </authorList>
    </citation>
    <scope>NUCLEOTIDE SEQUENCE</scope>
    <source>
        <strain evidence="5">IBT 23319</strain>
    </source>
</reference>
<dbReference type="PROSITE" id="PS50888">
    <property type="entry name" value="BHLH"/>
    <property type="match status" value="1"/>
</dbReference>
<dbReference type="RefSeq" id="XP_056497906.1">
    <property type="nucleotide sequence ID" value="XM_056648141.1"/>
</dbReference>
<accession>A0A9W9NQH3</accession>
<dbReference type="InterPro" id="IPR036638">
    <property type="entry name" value="HLH_DNA-bd_sf"/>
</dbReference>
<dbReference type="InterPro" id="IPR011598">
    <property type="entry name" value="bHLH_dom"/>
</dbReference>
<name>A0A9W9NQH3_PENCI</name>
<reference evidence="5" key="2">
    <citation type="journal article" date="2023" name="IMA Fungus">
        <title>Comparative genomic study of the Penicillium genus elucidates a diverse pangenome and 15 lateral gene transfer events.</title>
        <authorList>
            <person name="Petersen C."/>
            <person name="Sorensen T."/>
            <person name="Nielsen M.R."/>
            <person name="Sondergaard T.E."/>
            <person name="Sorensen J.L."/>
            <person name="Fitzpatrick D.A."/>
            <person name="Frisvad J.C."/>
            <person name="Nielsen K.L."/>
        </authorList>
    </citation>
    <scope>NUCLEOTIDE SEQUENCE</scope>
    <source>
        <strain evidence="5">IBT 23319</strain>
    </source>
</reference>
<feature type="compositionally biased region" description="Polar residues" evidence="3">
    <location>
        <begin position="156"/>
        <end position="174"/>
    </location>
</feature>
<protein>
    <recommendedName>
        <fullName evidence="4">BHLH domain-containing protein</fullName>
    </recommendedName>
</protein>
<feature type="compositionally biased region" description="Low complexity" evidence="3">
    <location>
        <begin position="175"/>
        <end position="184"/>
    </location>
</feature>
<dbReference type="GO" id="GO:0003677">
    <property type="term" value="F:DNA binding"/>
    <property type="evidence" value="ECO:0007669"/>
    <property type="project" value="UniProtKB-KW"/>
</dbReference>
<evidence type="ECO:0000256" key="1">
    <source>
        <dbReference type="ARBA" id="ARBA00023125"/>
    </source>
</evidence>
<dbReference type="GO" id="GO:0003700">
    <property type="term" value="F:DNA-binding transcription factor activity"/>
    <property type="evidence" value="ECO:0007669"/>
    <property type="project" value="TreeGrafter"/>
</dbReference>
<feature type="compositionally biased region" description="Polar residues" evidence="3">
    <location>
        <begin position="139"/>
        <end position="148"/>
    </location>
</feature>
<evidence type="ECO:0000313" key="6">
    <source>
        <dbReference type="Proteomes" id="UP001147733"/>
    </source>
</evidence>
<feature type="compositionally biased region" description="Polar residues" evidence="3">
    <location>
        <begin position="111"/>
        <end position="126"/>
    </location>
</feature>
<evidence type="ECO:0000259" key="4">
    <source>
        <dbReference type="PROSITE" id="PS50888"/>
    </source>
</evidence>
<comment type="caution">
    <text evidence="5">The sequence shown here is derived from an EMBL/GenBank/DDBJ whole genome shotgun (WGS) entry which is preliminary data.</text>
</comment>
<dbReference type="FunFam" id="4.10.280.10:FF:000111">
    <property type="entry name" value="HLH transcription factor (Hpa3)"/>
    <property type="match status" value="1"/>
</dbReference>
<feature type="region of interest" description="Disordered" evidence="3">
    <location>
        <begin position="301"/>
        <end position="353"/>
    </location>
</feature>
<dbReference type="GeneID" id="81387308"/>
<dbReference type="Proteomes" id="UP001147733">
    <property type="component" value="Unassembled WGS sequence"/>
</dbReference>
<feature type="compositionally biased region" description="Polar residues" evidence="3">
    <location>
        <begin position="303"/>
        <end position="332"/>
    </location>
</feature>
<feature type="compositionally biased region" description="Low complexity" evidence="3">
    <location>
        <begin position="85"/>
        <end position="110"/>
    </location>
</feature>
<dbReference type="AlphaFoldDB" id="A0A9W9NQH3"/>
<feature type="region of interest" description="Disordered" evidence="3">
    <location>
        <begin position="1"/>
        <end position="279"/>
    </location>
</feature>
<evidence type="ECO:0000256" key="2">
    <source>
        <dbReference type="ARBA" id="ARBA00023242"/>
    </source>
</evidence>
<dbReference type="EMBL" id="JAPQKT010000008">
    <property type="protein sequence ID" value="KAJ5222983.1"/>
    <property type="molecule type" value="Genomic_DNA"/>
</dbReference>
<dbReference type="GO" id="GO:0045944">
    <property type="term" value="P:positive regulation of transcription by RNA polymerase II"/>
    <property type="evidence" value="ECO:0007669"/>
    <property type="project" value="TreeGrafter"/>
</dbReference>
<dbReference type="SMART" id="SM00353">
    <property type="entry name" value="HLH"/>
    <property type="match status" value="1"/>
</dbReference>
<keyword evidence="2" id="KW-0539">Nucleus</keyword>
<dbReference type="GO" id="GO:0090575">
    <property type="term" value="C:RNA polymerase II transcription regulator complex"/>
    <property type="evidence" value="ECO:0007669"/>
    <property type="project" value="TreeGrafter"/>
</dbReference>
<dbReference type="PANTHER" id="PTHR10328:SF15">
    <property type="entry name" value="BHLH TRANSCRIPTION FACTOR"/>
    <property type="match status" value="1"/>
</dbReference>
<proteinExistence type="predicted"/>
<gene>
    <name evidence="5" type="ORF">N7469_009223</name>
</gene>
<keyword evidence="1" id="KW-0238">DNA-binding</keyword>
<evidence type="ECO:0000313" key="5">
    <source>
        <dbReference type="EMBL" id="KAJ5222983.1"/>
    </source>
</evidence>
<keyword evidence="6" id="KW-1185">Reference proteome</keyword>
<feature type="domain" description="BHLH" evidence="4">
    <location>
        <begin position="376"/>
        <end position="427"/>
    </location>
</feature>
<dbReference type="OrthoDB" id="8964853at2759"/>
<dbReference type="Pfam" id="PF00010">
    <property type="entry name" value="HLH"/>
    <property type="match status" value="1"/>
</dbReference>
<dbReference type="GO" id="GO:0046983">
    <property type="term" value="F:protein dimerization activity"/>
    <property type="evidence" value="ECO:0007669"/>
    <property type="project" value="InterPro"/>
</dbReference>
<dbReference type="PANTHER" id="PTHR10328">
    <property type="entry name" value="PROTEIN MAX MYC-ASSOCIATED FACTOR X"/>
    <property type="match status" value="1"/>
</dbReference>
<feature type="compositionally biased region" description="Polar residues" evidence="3">
    <location>
        <begin position="196"/>
        <end position="227"/>
    </location>
</feature>
<dbReference type="Gene3D" id="4.10.280.10">
    <property type="entry name" value="Helix-loop-helix DNA-binding domain"/>
    <property type="match status" value="1"/>
</dbReference>
<feature type="compositionally biased region" description="Polar residues" evidence="3">
    <location>
        <begin position="11"/>
        <end position="81"/>
    </location>
</feature>
<organism evidence="5 6">
    <name type="scientific">Penicillium citrinum</name>
    <dbReference type="NCBI Taxonomy" id="5077"/>
    <lineage>
        <taxon>Eukaryota</taxon>
        <taxon>Fungi</taxon>
        <taxon>Dikarya</taxon>
        <taxon>Ascomycota</taxon>
        <taxon>Pezizomycotina</taxon>
        <taxon>Eurotiomycetes</taxon>
        <taxon>Eurotiomycetidae</taxon>
        <taxon>Eurotiales</taxon>
        <taxon>Aspergillaceae</taxon>
        <taxon>Penicillium</taxon>
    </lineage>
</organism>